<dbReference type="InterPro" id="IPR036890">
    <property type="entry name" value="HATPase_C_sf"/>
</dbReference>
<comment type="cofactor">
    <cofactor evidence="11">
        <name>Mg(2+)</name>
        <dbReference type="ChEBI" id="CHEBI:18420"/>
    </cofactor>
    <cofactor evidence="11">
        <name>Mn(2+)</name>
        <dbReference type="ChEBI" id="CHEBI:29035"/>
    </cofactor>
    <cofactor evidence="11">
        <name>Ca(2+)</name>
        <dbReference type="ChEBI" id="CHEBI:29108"/>
    </cofactor>
    <text evidence="11">Binds two Mg(2+) per subunit. The magnesium ions form salt bridges with both the protein and the DNA. Can also accept other divalent metal cations, such as Mn(2+) or Ca(2+).</text>
</comment>
<comment type="subunit">
    <text evidence="11">Heterotetramer, composed of two GyrA and two GyrB chains. In the heterotetramer, GyrA contains the active site tyrosine that forms a transient covalent intermediate with DNA, while GyrB binds cofactors and catalyzes ATP hydrolysis.</text>
</comment>
<dbReference type="EC" id="5.6.2.2" evidence="11"/>
<dbReference type="PRINTS" id="PR00418">
    <property type="entry name" value="TPI2FAMILY"/>
</dbReference>
<evidence type="ECO:0000256" key="9">
    <source>
        <dbReference type="ARBA" id="ARBA00023235"/>
    </source>
</evidence>
<dbReference type="EMBL" id="SLUN01000002">
    <property type="protein sequence ID" value="TCL76338.1"/>
    <property type="molecule type" value="Genomic_DNA"/>
</dbReference>
<feature type="site" description="Interaction with DNA" evidence="11">
    <location>
        <position position="458"/>
    </location>
</feature>
<dbReference type="GO" id="GO:0003677">
    <property type="term" value="F:DNA binding"/>
    <property type="evidence" value="ECO:0007669"/>
    <property type="project" value="UniProtKB-KW"/>
</dbReference>
<evidence type="ECO:0000256" key="4">
    <source>
        <dbReference type="ARBA" id="ARBA00022741"/>
    </source>
</evidence>
<dbReference type="Gene3D" id="3.30.230.10">
    <property type="match status" value="1"/>
</dbReference>
<dbReference type="InterPro" id="IPR014721">
    <property type="entry name" value="Ribsml_uS5_D2-typ_fold_subgr"/>
</dbReference>
<accession>A0A4R1SA73</accession>
<comment type="subunit">
    <text evidence="10">Heterotetramer composed of ParC and ParE.</text>
</comment>
<keyword evidence="9 11" id="KW-0413">Isomerase</keyword>
<feature type="binding site" evidence="11">
    <location>
        <position position="506"/>
    </location>
    <ligand>
        <name>Mg(2+)</name>
        <dbReference type="ChEBI" id="CHEBI:18420"/>
        <label>1</label>
        <note>catalytic</note>
    </ligand>
</feature>
<dbReference type="HAMAP" id="MF_01898">
    <property type="entry name" value="GyrB"/>
    <property type="match status" value="1"/>
</dbReference>
<evidence type="ECO:0000313" key="14">
    <source>
        <dbReference type="Proteomes" id="UP000295008"/>
    </source>
</evidence>
<dbReference type="InterPro" id="IPR011557">
    <property type="entry name" value="GyrB"/>
</dbReference>
<comment type="miscellaneous">
    <text evidence="11">Few gyrases are as efficient as E.coli at forming negative supercoils. Not all organisms have 2 type II topoisomerases; in organisms with a single type II topoisomerase this enzyme also has to decatenate newly replicated chromosomes.</text>
</comment>
<dbReference type="InterPro" id="IPR013760">
    <property type="entry name" value="Topo_IIA-like_dom_sf"/>
</dbReference>
<dbReference type="Pfam" id="PF00986">
    <property type="entry name" value="DNA_gyraseB_C"/>
    <property type="match status" value="1"/>
</dbReference>
<comment type="function">
    <text evidence="11">A type II topoisomerase that negatively supercoils closed circular double-stranded (ds) DNA in an ATP-dependent manner to modulate DNA topology and maintain chromosomes in an underwound state. Negative supercoiling favors strand separation, and DNA replication, transcription, recombination and repair, all of which involve strand separation. Also able to catalyze the interconversion of other topological isomers of dsDNA rings, including catenanes and knotted rings. Type II topoisomerases break and join 2 DNA strands simultaneously in an ATP-dependent manner.</text>
</comment>
<evidence type="ECO:0000256" key="8">
    <source>
        <dbReference type="ARBA" id="ARBA00023125"/>
    </source>
</evidence>
<organism evidence="13 14">
    <name type="scientific">Hydrogenispora ethanolica</name>
    <dbReference type="NCBI Taxonomy" id="1082276"/>
    <lineage>
        <taxon>Bacteria</taxon>
        <taxon>Bacillati</taxon>
        <taxon>Bacillota</taxon>
        <taxon>Hydrogenispora</taxon>
    </lineage>
</organism>
<dbReference type="InterPro" id="IPR001241">
    <property type="entry name" value="Topo_IIA"/>
</dbReference>
<dbReference type="GO" id="GO:0046872">
    <property type="term" value="F:metal ion binding"/>
    <property type="evidence" value="ECO:0007669"/>
    <property type="project" value="UniProtKB-KW"/>
</dbReference>
<keyword evidence="8" id="KW-0238">DNA-binding</keyword>
<comment type="caution">
    <text evidence="13">The sequence shown here is derived from an EMBL/GenBank/DDBJ whole genome shotgun (WGS) entry which is preliminary data.</text>
</comment>
<feature type="site" description="Interaction with DNA" evidence="11">
    <location>
        <position position="461"/>
    </location>
</feature>
<evidence type="ECO:0000256" key="6">
    <source>
        <dbReference type="ARBA" id="ARBA00022842"/>
    </source>
</evidence>
<dbReference type="InterPro" id="IPR000565">
    <property type="entry name" value="Topo_IIA_B"/>
</dbReference>
<dbReference type="Pfam" id="PF01751">
    <property type="entry name" value="Toprim"/>
    <property type="match status" value="1"/>
</dbReference>
<keyword evidence="6 11" id="KW-0460">Magnesium</keyword>
<dbReference type="GO" id="GO:0006261">
    <property type="term" value="P:DNA-templated DNA replication"/>
    <property type="evidence" value="ECO:0007669"/>
    <property type="project" value="UniProtKB-UniRule"/>
</dbReference>
<dbReference type="CDD" id="cd00822">
    <property type="entry name" value="TopoII_Trans_DNA_gyrase"/>
    <property type="match status" value="1"/>
</dbReference>
<dbReference type="GO" id="GO:0005524">
    <property type="term" value="F:ATP binding"/>
    <property type="evidence" value="ECO:0007669"/>
    <property type="project" value="UniProtKB-UniRule"/>
</dbReference>
<dbReference type="AlphaFoldDB" id="A0A4R1SA73"/>
<dbReference type="OrthoDB" id="9802808at2"/>
<feature type="binding site" evidence="11">
    <location>
        <position position="506"/>
    </location>
    <ligand>
        <name>Mg(2+)</name>
        <dbReference type="ChEBI" id="CHEBI:18420"/>
        <label>2</label>
    </ligand>
</feature>
<evidence type="ECO:0000256" key="7">
    <source>
        <dbReference type="ARBA" id="ARBA00023029"/>
    </source>
</evidence>
<dbReference type="GO" id="GO:0034335">
    <property type="term" value="F:DNA negative supercoiling activity"/>
    <property type="evidence" value="ECO:0007669"/>
    <property type="project" value="UniProtKB-ARBA"/>
</dbReference>
<dbReference type="PROSITE" id="PS50880">
    <property type="entry name" value="TOPRIM"/>
    <property type="match status" value="1"/>
</dbReference>
<dbReference type="SUPFAM" id="SSF54211">
    <property type="entry name" value="Ribosomal protein S5 domain 2-like"/>
    <property type="match status" value="1"/>
</dbReference>
<reference evidence="13 14" key="1">
    <citation type="submission" date="2019-03" db="EMBL/GenBank/DDBJ databases">
        <title>Genomic Encyclopedia of Type Strains, Phase IV (KMG-IV): sequencing the most valuable type-strain genomes for metagenomic binning, comparative biology and taxonomic classification.</title>
        <authorList>
            <person name="Goeker M."/>
        </authorList>
    </citation>
    <scope>NUCLEOTIDE SEQUENCE [LARGE SCALE GENOMIC DNA]</scope>
    <source>
        <strain evidence="13 14">LX-B</strain>
    </source>
</reference>
<feature type="binding site" evidence="11">
    <location>
        <position position="508"/>
    </location>
    <ligand>
        <name>Mg(2+)</name>
        <dbReference type="ChEBI" id="CHEBI:18420"/>
        <label>2</label>
    </ligand>
</feature>
<dbReference type="Gene3D" id="3.40.50.670">
    <property type="match status" value="1"/>
</dbReference>
<gene>
    <name evidence="11" type="primary">gyrB</name>
    <name evidence="13" type="ORF">EDC14_100291</name>
</gene>
<comment type="subcellular location">
    <subcellularLocation>
        <location evidence="11">Cytoplasm</location>
    </subcellularLocation>
</comment>
<dbReference type="InterPro" id="IPR018522">
    <property type="entry name" value="TopoIIA_CS"/>
</dbReference>
<keyword evidence="11" id="KW-0963">Cytoplasm</keyword>
<dbReference type="InterPro" id="IPR003594">
    <property type="entry name" value="HATPase_dom"/>
</dbReference>
<dbReference type="Pfam" id="PF02518">
    <property type="entry name" value="HATPase_c"/>
    <property type="match status" value="1"/>
</dbReference>
<keyword evidence="5 11" id="KW-0067">ATP-binding</keyword>
<feature type="domain" description="Toprim" evidence="12">
    <location>
        <begin position="427"/>
        <end position="541"/>
    </location>
</feature>
<dbReference type="RefSeq" id="WP_132012523.1">
    <property type="nucleotide sequence ID" value="NZ_SLUN01000002.1"/>
</dbReference>
<dbReference type="GO" id="GO:0006265">
    <property type="term" value="P:DNA topological change"/>
    <property type="evidence" value="ECO:0007669"/>
    <property type="project" value="UniProtKB-UniRule"/>
</dbReference>
<dbReference type="Gene3D" id="3.30.565.10">
    <property type="entry name" value="Histidine kinase-like ATPase, C-terminal domain"/>
    <property type="match status" value="1"/>
</dbReference>
<dbReference type="GO" id="GO:0005694">
    <property type="term" value="C:chromosome"/>
    <property type="evidence" value="ECO:0007669"/>
    <property type="project" value="InterPro"/>
</dbReference>
<sequence length="642" mass="71798">MEDENQSLQSKVNHGYNADQIQILEGLEAVRKRPSMYIGSTDSRGLHHLVYEVVDNSIDEALAGFCDRILVTLHSDGSVSVEDNGRGIPVGIQSKAQKSALEVVMTILHAGGKFGGDGYKVSGGLHGVGVSVVNALSTKLEAWVRLDGQLYYQCYHQGKPQEPVRPIGQAEDTGTTIRFYPDPEIFESCEFSFEYLTHRLRELAFLNRGIKIILKDEKGGREATYQYNGGIISFVESLNKTKNPLHREVIYIRKKVDDYEIEVAIQYNDGFVESVFTFANNINTHEGGSHLSGFRSALTRSLNDYARKANLIKESEASLSGDDVREGLTAIISVKLRFPQFEGQTKTKLGNSEVKGLVESTVNEGLAEFFEENPTSAKKIIEKCFLAARAREAARKAKELTRRKSALEVGSLPGKLADCSYREPELTELYLVEGDSAGGSAKQGRDRRFQAILPLRGKILNVEKASLDKILNNEEIKAMITALGTGIGEDFDLSKLRYHKIITMTDADVDGSHIRTLLLTFFYRFMTPLVANGYVYIAQPPLYYIKQNKNEHYAYSDKELEELLAQIGKQNIVVQRYKGLGEMNAEQLWETTMNPEGRTILKVTMTDAIEADETFSMLMGDKVEPRRDFITSHALEVRNLDV</sequence>
<dbReference type="InterPro" id="IPR006171">
    <property type="entry name" value="TOPRIM_dom"/>
</dbReference>
<evidence type="ECO:0000259" key="12">
    <source>
        <dbReference type="PROSITE" id="PS50880"/>
    </source>
</evidence>
<dbReference type="NCBIfam" id="NF004189">
    <property type="entry name" value="PRK05644.1"/>
    <property type="match status" value="1"/>
</dbReference>
<dbReference type="FunFam" id="3.30.565.10:FF:000002">
    <property type="entry name" value="DNA gyrase subunit B"/>
    <property type="match status" value="1"/>
</dbReference>
<evidence type="ECO:0000313" key="13">
    <source>
        <dbReference type="EMBL" id="TCL76338.1"/>
    </source>
</evidence>
<comment type="similarity">
    <text evidence="2 11">Belongs to the type II topoisomerase GyrB family.</text>
</comment>
<keyword evidence="14" id="KW-1185">Reference proteome</keyword>
<dbReference type="SUPFAM" id="SSF55874">
    <property type="entry name" value="ATPase domain of HSP90 chaperone/DNA topoisomerase II/histidine kinase"/>
    <property type="match status" value="1"/>
</dbReference>
<dbReference type="InterPro" id="IPR013506">
    <property type="entry name" value="Topo_IIA_bsu_dom2"/>
</dbReference>
<evidence type="ECO:0000256" key="5">
    <source>
        <dbReference type="ARBA" id="ARBA00022840"/>
    </source>
</evidence>
<dbReference type="CDD" id="cd03366">
    <property type="entry name" value="TOPRIM_TopoIIA_GyrB"/>
    <property type="match status" value="1"/>
</dbReference>
<dbReference type="PRINTS" id="PR01159">
    <property type="entry name" value="DNAGYRASEB"/>
</dbReference>
<dbReference type="Pfam" id="PF00204">
    <property type="entry name" value="DNA_gyraseB"/>
    <property type="match status" value="1"/>
</dbReference>
<dbReference type="FunFam" id="3.30.230.10:FF:000005">
    <property type="entry name" value="DNA gyrase subunit B"/>
    <property type="match status" value="1"/>
</dbReference>
<dbReference type="InterPro" id="IPR020568">
    <property type="entry name" value="Ribosomal_Su5_D2-typ_SF"/>
</dbReference>
<proteinExistence type="inferred from homology"/>
<dbReference type="FunFam" id="3.40.50.670:FF:000002">
    <property type="entry name" value="DNA gyrase subunit B"/>
    <property type="match status" value="1"/>
</dbReference>
<protein>
    <recommendedName>
        <fullName evidence="11">DNA gyrase subunit B</fullName>
        <ecNumber evidence="11">5.6.2.2</ecNumber>
    </recommendedName>
</protein>
<dbReference type="NCBIfam" id="TIGR01059">
    <property type="entry name" value="gyrB"/>
    <property type="match status" value="1"/>
</dbReference>
<dbReference type="InterPro" id="IPR002288">
    <property type="entry name" value="DNA_gyrase_B_C"/>
</dbReference>
<evidence type="ECO:0000256" key="10">
    <source>
        <dbReference type="ARBA" id="ARBA00063644"/>
    </source>
</evidence>
<feature type="binding site" evidence="11">
    <location>
        <position position="433"/>
    </location>
    <ligand>
        <name>Mg(2+)</name>
        <dbReference type="ChEBI" id="CHEBI:18420"/>
        <label>1</label>
        <note>catalytic</note>
    </ligand>
</feature>
<dbReference type="InterPro" id="IPR013759">
    <property type="entry name" value="Topo_IIA_B_C"/>
</dbReference>
<evidence type="ECO:0000256" key="1">
    <source>
        <dbReference type="ARBA" id="ARBA00000185"/>
    </source>
</evidence>
<keyword evidence="3 11" id="KW-0479">Metal-binding</keyword>
<dbReference type="GO" id="GO:0005737">
    <property type="term" value="C:cytoplasm"/>
    <property type="evidence" value="ECO:0007669"/>
    <property type="project" value="UniProtKB-SubCell"/>
</dbReference>
<dbReference type="PANTHER" id="PTHR45866:SF1">
    <property type="entry name" value="DNA GYRASE SUBUNIT B, MITOCHONDRIAL"/>
    <property type="match status" value="1"/>
</dbReference>
<dbReference type="NCBIfam" id="NF011501">
    <property type="entry name" value="PRK14939.1"/>
    <property type="match status" value="1"/>
</dbReference>
<dbReference type="PROSITE" id="PS00177">
    <property type="entry name" value="TOPOISOMERASE_II"/>
    <property type="match status" value="1"/>
</dbReference>
<dbReference type="SMART" id="SM00433">
    <property type="entry name" value="TOP2c"/>
    <property type="match status" value="1"/>
</dbReference>
<dbReference type="CDD" id="cd16928">
    <property type="entry name" value="HATPase_GyrB-like"/>
    <property type="match status" value="1"/>
</dbReference>
<dbReference type="Proteomes" id="UP000295008">
    <property type="component" value="Unassembled WGS sequence"/>
</dbReference>
<dbReference type="InterPro" id="IPR034160">
    <property type="entry name" value="TOPRIM_GyrB"/>
</dbReference>
<name>A0A4R1SA73_HYDET</name>
<dbReference type="SUPFAM" id="SSF56719">
    <property type="entry name" value="Type II DNA topoisomerase"/>
    <property type="match status" value="1"/>
</dbReference>
<keyword evidence="7 11" id="KW-0799">Topoisomerase</keyword>
<keyword evidence="4 11" id="KW-0547">Nucleotide-binding</keyword>
<comment type="catalytic activity">
    <reaction evidence="1 11">
        <text>ATP-dependent breakage, passage and rejoining of double-stranded DNA.</text>
        <dbReference type="EC" id="5.6.2.2"/>
    </reaction>
</comment>
<dbReference type="PANTHER" id="PTHR45866">
    <property type="entry name" value="DNA GYRASE/TOPOISOMERASE SUBUNIT B"/>
    <property type="match status" value="1"/>
</dbReference>
<dbReference type="SMART" id="SM00387">
    <property type="entry name" value="HATPase_c"/>
    <property type="match status" value="1"/>
</dbReference>
<evidence type="ECO:0000256" key="11">
    <source>
        <dbReference type="HAMAP-Rule" id="MF_01898"/>
    </source>
</evidence>
<evidence type="ECO:0000256" key="2">
    <source>
        <dbReference type="ARBA" id="ARBA00010708"/>
    </source>
</evidence>
<evidence type="ECO:0000256" key="3">
    <source>
        <dbReference type="ARBA" id="ARBA00022723"/>
    </source>
</evidence>